<dbReference type="PANTHER" id="PTHR43727:SF2">
    <property type="entry name" value="GROUP IV DECARBOXYLASE"/>
    <property type="match status" value="1"/>
</dbReference>
<dbReference type="PROSITE" id="PS00878">
    <property type="entry name" value="ODR_DC_2_1"/>
    <property type="match status" value="1"/>
</dbReference>
<dbReference type="NCBIfam" id="TIGR01048">
    <property type="entry name" value="lysA"/>
    <property type="match status" value="1"/>
</dbReference>
<dbReference type="InterPro" id="IPR022653">
    <property type="entry name" value="De-COase2_pyr-phos_BS"/>
</dbReference>
<comment type="catalytic activity">
    <reaction evidence="5 7">
        <text>meso-2,6-diaminopimelate + H(+) = L-lysine + CO2</text>
        <dbReference type="Rhea" id="RHEA:15101"/>
        <dbReference type="ChEBI" id="CHEBI:15378"/>
        <dbReference type="ChEBI" id="CHEBI:16526"/>
        <dbReference type="ChEBI" id="CHEBI:32551"/>
        <dbReference type="ChEBI" id="CHEBI:57791"/>
        <dbReference type="EC" id="4.1.1.20"/>
    </reaction>
</comment>
<dbReference type="SUPFAM" id="SSF50621">
    <property type="entry name" value="Alanine racemase C-terminal domain-like"/>
    <property type="match status" value="1"/>
</dbReference>
<comment type="cofactor">
    <cofactor evidence="1 5 7">
        <name>pyridoxal 5'-phosphate</name>
        <dbReference type="ChEBI" id="CHEBI:597326"/>
    </cofactor>
</comment>
<keyword evidence="3 5" id="KW-0663">Pyridoxal phosphate</keyword>
<evidence type="ECO:0000256" key="5">
    <source>
        <dbReference type="HAMAP-Rule" id="MF_02120"/>
    </source>
</evidence>
<reference evidence="11" key="1">
    <citation type="journal article" date="2019" name="Int. J. Syst. Evol. Microbiol.">
        <title>The Global Catalogue of Microorganisms (GCM) 10K type strain sequencing project: providing services to taxonomists for standard genome sequencing and annotation.</title>
        <authorList>
            <consortium name="The Broad Institute Genomics Platform"/>
            <consortium name="The Broad Institute Genome Sequencing Center for Infectious Disease"/>
            <person name="Wu L."/>
            <person name="Ma J."/>
        </authorList>
    </citation>
    <scope>NUCLEOTIDE SEQUENCE [LARGE SCALE GENOMIC DNA]</scope>
    <source>
        <strain evidence="11">NBRC 110107</strain>
    </source>
</reference>
<dbReference type="Gene3D" id="3.20.20.10">
    <property type="entry name" value="Alanine racemase"/>
    <property type="match status" value="1"/>
</dbReference>
<keyword evidence="4 5" id="KW-0456">Lyase</keyword>
<evidence type="ECO:0000313" key="10">
    <source>
        <dbReference type="EMBL" id="GLS02428.1"/>
    </source>
</evidence>
<dbReference type="InterPro" id="IPR000183">
    <property type="entry name" value="Orn/DAP/Arg_de-COase"/>
</dbReference>
<dbReference type="CDD" id="cd06828">
    <property type="entry name" value="PLPDE_III_DapDC"/>
    <property type="match status" value="1"/>
</dbReference>
<feature type="binding site" evidence="5">
    <location>
        <position position="387"/>
    </location>
    <ligand>
        <name>substrate</name>
    </ligand>
</feature>
<keyword evidence="5 7" id="KW-0457">Lysine biosynthesis</keyword>
<evidence type="ECO:0000256" key="2">
    <source>
        <dbReference type="ARBA" id="ARBA00022793"/>
    </source>
</evidence>
<sequence length="433" mass="45766">MHHFDRINGALHAEGVPLEALADAVGTPAYVYSTATLTRHYGLLADAVAAHPAALGPALIAFAVKANSNLSVLATLARLGCGADTVSEGEIRRALKAGVPANRIVFSGVGKTDAELAFAIEAGVRQINVESAIELDRLIEISSSLKQRATASRAIATPEIAIRVNPAVGAGGHAKITTGGATDKFGVPADEAHALYARASLSPHVTPVGLACHIGSQITTLEPLEVAFRALRTMTLELRAVGLTVSRLDLGGGLGVPYHGQSDLPSIEAYVAMAARVLDGLDVEAAFEPGRLLAANAGVLLSRVIQVNERGDGRRFLVLDAGMNDLMRPALYDAFHDLVPVRPREGEPRLYDLVGPICESTDVFARDRLLPPMQAGDLVAFMGAGAYGAVLASEYNSRPLVPEVLVDGDRWAVVRTRPSYEDMLDREPTADWL</sequence>
<comment type="function">
    <text evidence="5">Specifically catalyzes the decarboxylation of meso-diaminopimelate (meso-DAP) to L-lysine.</text>
</comment>
<keyword evidence="2 5" id="KW-0210">Decarboxylase</keyword>
<feature type="binding site" evidence="5">
    <location>
        <begin position="288"/>
        <end position="291"/>
    </location>
    <ligand>
        <name>pyridoxal 5'-phosphate</name>
        <dbReference type="ChEBI" id="CHEBI:597326"/>
    </ligand>
</feature>
<feature type="modified residue" description="N6-(pyridoxal phosphate)lysine" evidence="5">
    <location>
        <position position="65"/>
    </location>
</feature>
<dbReference type="Pfam" id="PF02784">
    <property type="entry name" value="Orn_Arg_deC_N"/>
    <property type="match status" value="1"/>
</dbReference>
<dbReference type="PROSITE" id="PS00879">
    <property type="entry name" value="ODR_DC_2_2"/>
    <property type="match status" value="1"/>
</dbReference>
<dbReference type="EMBL" id="BSOY01000069">
    <property type="protein sequence ID" value="GLS02428.1"/>
    <property type="molecule type" value="Genomic_DNA"/>
</dbReference>
<feature type="binding site" evidence="5">
    <location>
        <position position="291"/>
    </location>
    <ligand>
        <name>substrate</name>
    </ligand>
</feature>
<feature type="binding site" evidence="5">
    <location>
        <position position="332"/>
    </location>
    <ligand>
        <name>substrate</name>
    </ligand>
</feature>
<evidence type="ECO:0000256" key="3">
    <source>
        <dbReference type="ARBA" id="ARBA00022898"/>
    </source>
</evidence>
<evidence type="ECO:0000259" key="8">
    <source>
        <dbReference type="Pfam" id="PF00278"/>
    </source>
</evidence>
<name>A0ABQ6BKD5_9CAUL</name>
<dbReference type="InterPro" id="IPR029066">
    <property type="entry name" value="PLP-binding_barrel"/>
</dbReference>
<dbReference type="PANTHER" id="PTHR43727">
    <property type="entry name" value="DIAMINOPIMELATE DECARBOXYLASE"/>
    <property type="match status" value="1"/>
</dbReference>
<feature type="binding site" evidence="5">
    <location>
        <position position="253"/>
    </location>
    <ligand>
        <name>pyridoxal 5'-phosphate</name>
        <dbReference type="ChEBI" id="CHEBI:597326"/>
    </ligand>
</feature>
<comment type="subunit">
    <text evidence="5">Homodimer.</text>
</comment>
<dbReference type="PRINTS" id="PR01181">
    <property type="entry name" value="DAPDCRBXLASE"/>
</dbReference>
<accession>A0ABQ6BKD5</accession>
<dbReference type="SUPFAM" id="SSF51419">
    <property type="entry name" value="PLP-binding barrel"/>
    <property type="match status" value="1"/>
</dbReference>
<evidence type="ECO:0000256" key="4">
    <source>
        <dbReference type="ARBA" id="ARBA00023239"/>
    </source>
</evidence>
<feature type="binding site" evidence="5">
    <location>
        <position position="387"/>
    </location>
    <ligand>
        <name>pyridoxal 5'-phosphate</name>
        <dbReference type="ChEBI" id="CHEBI:597326"/>
    </ligand>
</feature>
<dbReference type="RefSeq" id="WP_284223306.1">
    <property type="nucleotide sequence ID" value="NZ_BSOY01000069.1"/>
</dbReference>
<dbReference type="HAMAP" id="MF_02120">
    <property type="entry name" value="LysA"/>
    <property type="match status" value="1"/>
</dbReference>
<comment type="similarity">
    <text evidence="5">Belongs to the Orn/Lys/Arg decarboxylase class-II family. LysA subfamily.</text>
</comment>
<dbReference type="InterPro" id="IPR022657">
    <property type="entry name" value="De-COase2_CS"/>
</dbReference>
<proteinExistence type="inferred from homology"/>
<evidence type="ECO:0000256" key="1">
    <source>
        <dbReference type="ARBA" id="ARBA00001933"/>
    </source>
</evidence>
<organism evidence="10 11">
    <name type="scientific">Brevundimonas denitrificans</name>
    <dbReference type="NCBI Taxonomy" id="1443434"/>
    <lineage>
        <taxon>Bacteria</taxon>
        <taxon>Pseudomonadati</taxon>
        <taxon>Pseudomonadota</taxon>
        <taxon>Alphaproteobacteria</taxon>
        <taxon>Caulobacterales</taxon>
        <taxon>Caulobacteraceae</taxon>
        <taxon>Brevundimonas</taxon>
    </lineage>
</organism>
<feature type="binding site" evidence="5">
    <location>
        <position position="328"/>
    </location>
    <ligand>
        <name>substrate</name>
    </ligand>
</feature>
<dbReference type="InterPro" id="IPR002986">
    <property type="entry name" value="DAP_deCOOHase_LysA"/>
</dbReference>
<feature type="domain" description="Orn/DAP/Arg decarboxylase 2 C-terminal" evidence="8">
    <location>
        <begin position="30"/>
        <end position="385"/>
    </location>
</feature>
<dbReference type="InterPro" id="IPR022644">
    <property type="entry name" value="De-COase2_N"/>
</dbReference>
<evidence type="ECO:0000256" key="7">
    <source>
        <dbReference type="RuleBase" id="RU003738"/>
    </source>
</evidence>
<keyword evidence="5" id="KW-0028">Amino-acid biosynthesis</keyword>
<gene>
    <name evidence="5 10" type="primary">lysA</name>
    <name evidence="10" type="ORF">GCM10007859_24520</name>
</gene>
<evidence type="ECO:0000256" key="6">
    <source>
        <dbReference type="NCBIfam" id="TIGR01048"/>
    </source>
</evidence>
<feature type="domain" description="Orn/DAP/Arg decarboxylase 2 N-terminal" evidence="9">
    <location>
        <begin position="51"/>
        <end position="295"/>
    </location>
</feature>
<comment type="caution">
    <text evidence="10">The sequence shown here is derived from an EMBL/GenBank/DDBJ whole genome shotgun (WGS) entry which is preliminary data.</text>
</comment>
<dbReference type="Pfam" id="PF00278">
    <property type="entry name" value="Orn_DAP_Arg_deC"/>
    <property type="match status" value="1"/>
</dbReference>
<feature type="binding site" evidence="5">
    <location>
        <position position="359"/>
    </location>
    <ligand>
        <name>substrate</name>
    </ligand>
</feature>
<dbReference type="InterPro" id="IPR022643">
    <property type="entry name" value="De-COase2_C"/>
</dbReference>
<evidence type="ECO:0000313" key="11">
    <source>
        <dbReference type="Proteomes" id="UP001156921"/>
    </source>
</evidence>
<dbReference type="EC" id="4.1.1.20" evidence="5 6"/>
<dbReference type="PRINTS" id="PR01179">
    <property type="entry name" value="ODADCRBXLASE"/>
</dbReference>
<dbReference type="InterPro" id="IPR009006">
    <property type="entry name" value="Ala_racemase/Decarboxylase_C"/>
</dbReference>
<comment type="pathway">
    <text evidence="5 7">Amino-acid biosynthesis; L-lysine biosynthesis via DAP pathway; L-lysine from DL-2,6-diaminopimelate: step 1/1.</text>
</comment>
<keyword evidence="11" id="KW-1185">Reference proteome</keyword>
<protein>
    <recommendedName>
        <fullName evidence="5 6">Diaminopimelate decarboxylase</fullName>
        <shortName evidence="5">DAP decarboxylase</shortName>
        <shortName evidence="5">DAPDC</shortName>
        <ecNumber evidence="5 6">4.1.1.20</ecNumber>
    </recommendedName>
</protein>
<evidence type="ECO:0000259" key="9">
    <source>
        <dbReference type="Pfam" id="PF02784"/>
    </source>
</evidence>
<dbReference type="Gene3D" id="2.40.37.10">
    <property type="entry name" value="Lyase, Ornithine Decarboxylase, Chain A, domain 1"/>
    <property type="match status" value="1"/>
</dbReference>
<dbReference type="Proteomes" id="UP001156921">
    <property type="component" value="Unassembled WGS sequence"/>
</dbReference>